<dbReference type="GeneID" id="85020974"/>
<gene>
    <name evidence="1" type="ORF">GWK63_02305</name>
</gene>
<evidence type="ECO:0000313" key="1">
    <source>
        <dbReference type="EMBL" id="QIP34476.1"/>
    </source>
</evidence>
<protein>
    <submittedName>
        <fullName evidence="1">Uncharacterized protein</fullName>
    </submittedName>
</protein>
<dbReference type="RefSeq" id="WP_166498118.1">
    <property type="nucleotide sequence ID" value="NZ_CP050139.1"/>
</dbReference>
<keyword evidence="2" id="KW-1185">Reference proteome</keyword>
<evidence type="ECO:0000313" key="2">
    <source>
        <dbReference type="Proteomes" id="UP000502533"/>
    </source>
</evidence>
<reference evidence="1 2" key="1">
    <citation type="submission" date="2020-03" db="EMBL/GenBank/DDBJ databases">
        <title>Isolation of cellulose-producing strains, genome characterization and application of the synthesized cellulose films as an economical and sustainable material for piezoelectric sensor construction.</title>
        <authorList>
            <person name="Mangayil R.K."/>
        </authorList>
    </citation>
    <scope>NUCLEOTIDE SEQUENCE [LARGE SCALE GENOMIC DNA]</scope>
    <source>
        <strain evidence="1 2">ENS 9a1a</strain>
    </source>
</reference>
<dbReference type="KEGG" id="kre:GWK63_02305"/>
<organism evidence="1 2">
    <name type="scientific">Komagataeibacter rhaeticus</name>
    <dbReference type="NCBI Taxonomy" id="215221"/>
    <lineage>
        <taxon>Bacteria</taxon>
        <taxon>Pseudomonadati</taxon>
        <taxon>Pseudomonadota</taxon>
        <taxon>Alphaproteobacteria</taxon>
        <taxon>Acetobacterales</taxon>
        <taxon>Acetobacteraceae</taxon>
        <taxon>Komagataeibacter</taxon>
    </lineage>
</organism>
<dbReference type="AlphaFoldDB" id="A0A858JDN3"/>
<sequence length="239" mass="26901">MSETSVPTRPAEIIVTDSEPLVHLARHDRLDRLYLMGQQVVMPDMALVSVREQAPRREARIINQWITDQRYPNGAQTVRVEPTSVGRAFKLARKASTGFQWPEASDLAIVEWLPVQFSRIREPTLFLYSSNKARALGRFASPSHAFRTASAYIEMTATPELCESQLAGVSRTRQTNPDTRYVRGLPIPAWDTPGWELTMMLPPDICAELDKMVDELGEDADPEALYDQIIGNARPPTTH</sequence>
<name>A0A858JDN3_9PROT</name>
<dbReference type="Proteomes" id="UP000502533">
    <property type="component" value="Chromosome"/>
</dbReference>
<proteinExistence type="predicted"/>
<accession>A0A858JDN3</accession>
<dbReference type="EMBL" id="CP050139">
    <property type="protein sequence ID" value="QIP34476.1"/>
    <property type="molecule type" value="Genomic_DNA"/>
</dbReference>